<organism evidence="1 2">
    <name type="scientific">Gemmata obscuriglobus</name>
    <dbReference type="NCBI Taxonomy" id="114"/>
    <lineage>
        <taxon>Bacteria</taxon>
        <taxon>Pseudomonadati</taxon>
        <taxon>Planctomycetota</taxon>
        <taxon>Planctomycetia</taxon>
        <taxon>Gemmatales</taxon>
        <taxon>Gemmataceae</taxon>
        <taxon>Gemmata</taxon>
    </lineage>
</organism>
<keyword evidence="2" id="KW-1185">Reference proteome</keyword>
<proteinExistence type="predicted"/>
<gene>
    <name evidence="1" type="ORF">C1280_29100</name>
</gene>
<evidence type="ECO:0000313" key="1">
    <source>
        <dbReference type="EMBL" id="AWM40642.1"/>
    </source>
</evidence>
<dbReference type="KEGG" id="gog:C1280_29100"/>
<dbReference type="AlphaFoldDB" id="A0A2Z3H8B6"/>
<reference evidence="1 2" key="1">
    <citation type="submission" date="2018-01" db="EMBL/GenBank/DDBJ databases">
        <title>G. obscuriglobus.</title>
        <authorList>
            <person name="Franke J."/>
            <person name="Blomberg W."/>
            <person name="Selmecki A."/>
        </authorList>
    </citation>
    <scope>NUCLEOTIDE SEQUENCE [LARGE SCALE GENOMIC DNA]</scope>
    <source>
        <strain evidence="1 2">DSM 5831</strain>
    </source>
</reference>
<name>A0A2Z3H8B6_9BACT</name>
<dbReference type="Proteomes" id="UP000245802">
    <property type="component" value="Chromosome"/>
</dbReference>
<accession>A0A2Z3H8B6</accession>
<dbReference type="EMBL" id="CP025958">
    <property type="protein sequence ID" value="AWM40642.1"/>
    <property type="molecule type" value="Genomic_DNA"/>
</dbReference>
<evidence type="ECO:0000313" key="2">
    <source>
        <dbReference type="Proteomes" id="UP000245802"/>
    </source>
</evidence>
<sequence>MRKLNAGRAPGAAPEHKFHTVSASLQGFAPVPARQPVRWLQVRWFCATRLHEQAGVTSTCSDLPANCKTRTNVKSVKSTSWERPSPLHFKRAVSFQVRGP</sequence>
<protein>
    <submittedName>
        <fullName evidence="1">Uncharacterized protein</fullName>
    </submittedName>
</protein>